<evidence type="ECO:0000256" key="5">
    <source>
        <dbReference type="SAM" id="MobiDB-lite"/>
    </source>
</evidence>
<feature type="domain" description="Methylamine utilisation protein MauE" evidence="7">
    <location>
        <begin position="4"/>
        <end position="133"/>
    </location>
</feature>
<protein>
    <recommendedName>
        <fullName evidence="7">Methylamine utilisation protein MauE domain-containing protein</fullName>
    </recommendedName>
</protein>
<dbReference type="InterPro" id="IPR009908">
    <property type="entry name" value="Methylamine_util_MauE"/>
</dbReference>
<dbReference type="GO" id="GO:0016020">
    <property type="term" value="C:membrane"/>
    <property type="evidence" value="ECO:0007669"/>
    <property type="project" value="UniProtKB-SubCell"/>
</dbReference>
<feature type="transmembrane region" description="Helical" evidence="6">
    <location>
        <begin position="148"/>
        <end position="172"/>
    </location>
</feature>
<dbReference type="Proteomes" id="UP000248764">
    <property type="component" value="Unassembled WGS sequence"/>
</dbReference>
<accession>A0A2W2B014</accession>
<keyword evidence="3 6" id="KW-1133">Transmembrane helix</keyword>
<dbReference type="SUPFAM" id="SSF52833">
    <property type="entry name" value="Thioredoxin-like"/>
    <property type="match status" value="1"/>
</dbReference>
<evidence type="ECO:0000256" key="6">
    <source>
        <dbReference type="SAM" id="Phobius"/>
    </source>
</evidence>
<dbReference type="GO" id="GO:0030416">
    <property type="term" value="P:methylamine metabolic process"/>
    <property type="evidence" value="ECO:0007669"/>
    <property type="project" value="InterPro"/>
</dbReference>
<evidence type="ECO:0000313" key="9">
    <source>
        <dbReference type="Proteomes" id="UP000248764"/>
    </source>
</evidence>
<evidence type="ECO:0000313" key="8">
    <source>
        <dbReference type="EMBL" id="PZF80775.1"/>
    </source>
</evidence>
<keyword evidence="2 6" id="KW-0812">Transmembrane</keyword>
<comment type="caution">
    <text evidence="8">The sequence shown here is derived from an EMBL/GenBank/DDBJ whole genome shotgun (WGS) entry which is preliminary data.</text>
</comment>
<dbReference type="Pfam" id="PF07291">
    <property type="entry name" value="MauE"/>
    <property type="match status" value="1"/>
</dbReference>
<feature type="transmembrane region" description="Helical" evidence="6">
    <location>
        <begin position="48"/>
        <end position="69"/>
    </location>
</feature>
<feature type="transmembrane region" description="Helical" evidence="6">
    <location>
        <begin position="6"/>
        <end position="27"/>
    </location>
</feature>
<dbReference type="Gene3D" id="3.40.30.10">
    <property type="entry name" value="Glutaredoxin"/>
    <property type="match status" value="1"/>
</dbReference>
<keyword evidence="9" id="KW-1185">Reference proteome</keyword>
<evidence type="ECO:0000256" key="3">
    <source>
        <dbReference type="ARBA" id="ARBA00022989"/>
    </source>
</evidence>
<evidence type="ECO:0000256" key="1">
    <source>
        <dbReference type="ARBA" id="ARBA00004141"/>
    </source>
</evidence>
<keyword evidence="4 6" id="KW-0472">Membrane</keyword>
<dbReference type="RefSeq" id="WP_111257238.1">
    <property type="nucleotide sequence ID" value="NZ_POTW01000076.1"/>
</dbReference>
<feature type="region of interest" description="Disordered" evidence="5">
    <location>
        <begin position="179"/>
        <end position="213"/>
    </location>
</feature>
<feature type="compositionally biased region" description="Basic and acidic residues" evidence="5">
    <location>
        <begin position="186"/>
        <end position="199"/>
    </location>
</feature>
<organism evidence="8 9">
    <name type="scientific">Jiangella anatolica</name>
    <dbReference type="NCBI Taxonomy" id="2670374"/>
    <lineage>
        <taxon>Bacteria</taxon>
        <taxon>Bacillati</taxon>
        <taxon>Actinomycetota</taxon>
        <taxon>Actinomycetes</taxon>
        <taxon>Jiangellales</taxon>
        <taxon>Jiangellaceae</taxon>
        <taxon>Jiangella</taxon>
    </lineage>
</organism>
<proteinExistence type="predicted"/>
<reference evidence="8 9" key="1">
    <citation type="submission" date="2018-01" db="EMBL/GenBank/DDBJ databases">
        <title>Draft genome sequence of Jiangella sp. GTF31.</title>
        <authorList>
            <person name="Sahin N."/>
            <person name="Ay H."/>
            <person name="Saygin H."/>
        </authorList>
    </citation>
    <scope>NUCLEOTIDE SEQUENCE [LARGE SCALE GENOMIC DNA]</scope>
    <source>
        <strain evidence="8 9">GTF31</strain>
    </source>
</reference>
<evidence type="ECO:0000256" key="2">
    <source>
        <dbReference type="ARBA" id="ARBA00022692"/>
    </source>
</evidence>
<sequence>MIAFVAELARWALVLVFAAAVIGKLVWPDGLSGLAATLRAGLHVPARLAGPAAVALLTAEAAVAGLVAVPATATAGLLAAGALSAGLTAGTIVLARRADALPCRCFGAGSAPVGWTTVLRNAGLTALAGAALALAGRTDVGGTGAGDAAVGGTGAATSLLAAVTAAALLLAARRVALHPPQQHPPVDGRRAGHPEEHPVELPPNGPELGAPAPAVPGVPPPRAGGLRLVAFASATCRACRDGLPRLAAYARLLGGADRVVVAIVGDPAAGTDIETAVAGVAHVLVGDRAAGLADVYGIAVFPTYVLVTGDGLVEAVAPSVDELPRPVR</sequence>
<evidence type="ECO:0000256" key="4">
    <source>
        <dbReference type="ARBA" id="ARBA00023136"/>
    </source>
</evidence>
<dbReference type="InterPro" id="IPR036249">
    <property type="entry name" value="Thioredoxin-like_sf"/>
</dbReference>
<gene>
    <name evidence="8" type="ORF">C1I92_24350</name>
</gene>
<dbReference type="AlphaFoldDB" id="A0A2W2B014"/>
<feature type="transmembrane region" description="Helical" evidence="6">
    <location>
        <begin position="75"/>
        <end position="96"/>
    </location>
</feature>
<feature type="transmembrane region" description="Helical" evidence="6">
    <location>
        <begin position="117"/>
        <end position="136"/>
    </location>
</feature>
<name>A0A2W2B014_9ACTN</name>
<evidence type="ECO:0000259" key="7">
    <source>
        <dbReference type="Pfam" id="PF07291"/>
    </source>
</evidence>
<comment type="subcellular location">
    <subcellularLocation>
        <location evidence="1">Membrane</location>
        <topology evidence="1">Multi-pass membrane protein</topology>
    </subcellularLocation>
</comment>
<dbReference type="EMBL" id="POTW01000076">
    <property type="protein sequence ID" value="PZF80775.1"/>
    <property type="molecule type" value="Genomic_DNA"/>
</dbReference>